<dbReference type="InterPro" id="IPR046396">
    <property type="entry name" value="Transporter_DabB"/>
</dbReference>
<gene>
    <name evidence="7" type="primary">dabB</name>
    <name evidence="11" type="ORF">BAE30_08200</name>
</gene>
<dbReference type="Pfam" id="PF00662">
    <property type="entry name" value="Proton_antipo_N"/>
    <property type="match status" value="1"/>
</dbReference>
<dbReference type="HAMAP" id="MF_00862">
    <property type="entry name" value="DabB"/>
    <property type="match status" value="1"/>
</dbReference>
<dbReference type="InterPro" id="IPR001750">
    <property type="entry name" value="ND/Mrp_TM"/>
</dbReference>
<dbReference type="InterPro" id="IPR001516">
    <property type="entry name" value="Proton_antipo_N"/>
</dbReference>
<feature type="domain" description="NADH-Ubiquinone oxidoreductase (complex I) chain 5 N-terminal" evidence="10">
    <location>
        <begin position="81"/>
        <end position="126"/>
    </location>
</feature>
<proteinExistence type="inferred from homology"/>
<dbReference type="GO" id="GO:0008137">
    <property type="term" value="F:NADH dehydrogenase (ubiquinone) activity"/>
    <property type="evidence" value="ECO:0007669"/>
    <property type="project" value="InterPro"/>
</dbReference>
<accession>A0A1E7YVG4</accession>
<comment type="function">
    <text evidence="7">Part of an energy-coupled inorganic carbon pump.</text>
</comment>
<evidence type="ECO:0000259" key="10">
    <source>
        <dbReference type="Pfam" id="PF00662"/>
    </source>
</evidence>
<dbReference type="Proteomes" id="UP000175707">
    <property type="component" value="Unassembled WGS sequence"/>
</dbReference>
<dbReference type="InterPro" id="IPR003945">
    <property type="entry name" value="NU5C-like"/>
</dbReference>
<feature type="transmembrane region" description="Helical" evidence="7">
    <location>
        <begin position="255"/>
        <end position="274"/>
    </location>
</feature>
<feature type="transmembrane region" description="Helical" evidence="7">
    <location>
        <begin position="221"/>
        <end position="243"/>
    </location>
</feature>
<evidence type="ECO:0000259" key="9">
    <source>
        <dbReference type="Pfam" id="PF00361"/>
    </source>
</evidence>
<keyword evidence="5 7" id="KW-1133">Transmembrane helix</keyword>
<evidence type="ECO:0000256" key="6">
    <source>
        <dbReference type="ARBA" id="ARBA00023136"/>
    </source>
</evidence>
<dbReference type="EMBL" id="LZYH01000535">
    <property type="protein sequence ID" value="OFC60376.1"/>
    <property type="molecule type" value="Genomic_DNA"/>
</dbReference>
<comment type="subunit">
    <text evidence="7">Forms a complex with DabA.</text>
</comment>
<feature type="transmembrane region" description="Helical" evidence="7">
    <location>
        <begin position="84"/>
        <end position="108"/>
    </location>
</feature>
<feature type="transmembrane region" description="Helical" evidence="7">
    <location>
        <begin position="42"/>
        <end position="64"/>
    </location>
</feature>
<evidence type="ECO:0000256" key="2">
    <source>
        <dbReference type="ARBA" id="ARBA00022448"/>
    </source>
</evidence>
<evidence type="ECO:0000313" key="12">
    <source>
        <dbReference type="Proteomes" id="UP000175707"/>
    </source>
</evidence>
<keyword evidence="4 7" id="KW-0812">Transmembrane</keyword>
<keyword evidence="3 7" id="KW-1003">Cell membrane</keyword>
<evidence type="ECO:0000256" key="3">
    <source>
        <dbReference type="ARBA" id="ARBA00022475"/>
    </source>
</evidence>
<feature type="transmembrane region" description="Helical" evidence="7">
    <location>
        <begin position="128"/>
        <end position="154"/>
    </location>
</feature>
<feature type="transmembrane region" description="Helical" evidence="7">
    <location>
        <begin position="379"/>
        <end position="398"/>
    </location>
</feature>
<dbReference type="GO" id="GO:0005886">
    <property type="term" value="C:plasma membrane"/>
    <property type="evidence" value="ECO:0007669"/>
    <property type="project" value="UniProtKB-SubCell"/>
</dbReference>
<dbReference type="PRINTS" id="PR01434">
    <property type="entry name" value="NADHDHGNASE5"/>
</dbReference>
<sequence length="564" mass="61044">MQTAISTPWLTGALLLVMPSVLVLSALPSVRPTRQSALGTRYRVRWAAIVALLGALAGDIGYFLGSQTSLEIFKITLPGLGFALPLSVAVNGLTMVLATLVSFVIVMITQYSVEYLDGDPHQARFFRLLAFTGGFFLLVVVSGNIGLFTLGIIATGFSLNKLLKFYNTHPKAIMAAHKKSIFTRTADLFLVGASALIGSHVGSLQFDALRQFVAHATEIPFALQIAAWLIIGAVILKSAHFPFQGWLIQVMEAPTPVSALMHAGVVYSGAIIALRTTSLLVRVSDALLFLGIMGLATVVIASLAMTTQTAVKSMLAWSTTAQLGFMSLELGLGLFPLALLHLIGHSLYKAHAFLSSGSVPDQLRQVPPGGKKIPSMTSWVMAVVLGLIISGGGAWVFGDDPLKDPTWMALVVIVAVAVSQILIKGFQFDAIIDRFVAFLVAVSMGFTYLILHTLFVWGFTRDMTEAMMPITTPYLWLLGLSMASFLILSWLQGPGRALLPQKIQLVLFTHLYNGLYVDVWVERISHRFWSERVGVELPRKNLAVESLQSIARNQDAFGQSGGVQ</sequence>
<comment type="subcellular location">
    <subcellularLocation>
        <location evidence="7">Cell membrane</location>
        <topology evidence="7">Multi-pass membrane protein</topology>
    </subcellularLocation>
    <subcellularLocation>
        <location evidence="1">Endomembrane system</location>
        <topology evidence="1">Multi-pass membrane protein</topology>
    </subcellularLocation>
    <subcellularLocation>
        <location evidence="8">Membrane</location>
        <topology evidence="8">Multi-pass membrane protein</topology>
    </subcellularLocation>
</comment>
<feature type="transmembrane region" description="Helical" evidence="7">
    <location>
        <begin position="404"/>
        <end position="423"/>
    </location>
</feature>
<dbReference type="PANTHER" id="PTHR42829:SF1">
    <property type="entry name" value="INORGANIC CARBON TRANSPORTER SUBUNIT DABB-RELATED"/>
    <property type="match status" value="1"/>
</dbReference>
<comment type="similarity">
    <text evidence="7">Belongs to the inorganic carbon transporter (TC 9.A.2) DabB family.</text>
</comment>
<dbReference type="GO" id="GO:0012505">
    <property type="term" value="C:endomembrane system"/>
    <property type="evidence" value="ECO:0007669"/>
    <property type="project" value="UniProtKB-SubCell"/>
</dbReference>
<protein>
    <recommendedName>
        <fullName evidence="7">Probable inorganic carbon transporter subunit DabB</fullName>
    </recommendedName>
</protein>
<evidence type="ECO:0000256" key="8">
    <source>
        <dbReference type="RuleBase" id="RU000320"/>
    </source>
</evidence>
<name>A0A1E7YVG4_9PROT</name>
<keyword evidence="6 7" id="KW-0472">Membrane</keyword>
<feature type="domain" description="NADH:quinone oxidoreductase/Mrp antiporter transmembrane" evidence="9">
    <location>
        <begin position="143"/>
        <end position="359"/>
    </location>
</feature>
<dbReference type="GO" id="GO:0003954">
    <property type="term" value="F:NADH dehydrogenase activity"/>
    <property type="evidence" value="ECO:0007669"/>
    <property type="project" value="TreeGrafter"/>
</dbReference>
<feature type="transmembrane region" description="Helical" evidence="7">
    <location>
        <begin position="325"/>
        <end position="343"/>
    </location>
</feature>
<feature type="transmembrane region" description="Helical" evidence="7">
    <location>
        <begin position="435"/>
        <end position="459"/>
    </location>
</feature>
<feature type="transmembrane region" description="Helical" evidence="7">
    <location>
        <begin position="286"/>
        <end position="305"/>
    </location>
</feature>
<evidence type="ECO:0000256" key="1">
    <source>
        <dbReference type="ARBA" id="ARBA00004127"/>
    </source>
</evidence>
<feature type="transmembrane region" description="Helical" evidence="7">
    <location>
        <begin position="12"/>
        <end position="30"/>
    </location>
</feature>
<dbReference type="AlphaFoldDB" id="A0A1E7YVG4"/>
<reference evidence="11 12" key="1">
    <citation type="submission" date="2016-06" db="EMBL/GenBank/DDBJ databases">
        <title>Gene turnover analysis identifies the evolutionary adaptation of the extremophile Acidithiobacillus caldus.</title>
        <authorList>
            <person name="Zhang X."/>
        </authorList>
    </citation>
    <scope>NUCLEOTIDE SEQUENCE [LARGE SCALE GENOMIC DNA]</scope>
    <source>
        <strain evidence="11 12">S1</strain>
    </source>
</reference>
<feature type="transmembrane region" description="Helical" evidence="7">
    <location>
        <begin position="188"/>
        <end position="209"/>
    </location>
</feature>
<evidence type="ECO:0000256" key="4">
    <source>
        <dbReference type="ARBA" id="ARBA00022692"/>
    </source>
</evidence>
<dbReference type="GO" id="GO:0015990">
    <property type="term" value="P:electron transport coupled proton transport"/>
    <property type="evidence" value="ECO:0007669"/>
    <property type="project" value="TreeGrafter"/>
</dbReference>
<comment type="caution">
    <text evidence="11">The sequence shown here is derived from an EMBL/GenBank/DDBJ whole genome shotgun (WGS) entry which is preliminary data.</text>
</comment>
<organism evidence="11 12">
    <name type="scientific">Acidithiobacillus caldus</name>
    <dbReference type="NCBI Taxonomy" id="33059"/>
    <lineage>
        <taxon>Bacteria</taxon>
        <taxon>Pseudomonadati</taxon>
        <taxon>Pseudomonadota</taxon>
        <taxon>Acidithiobacillia</taxon>
        <taxon>Acidithiobacillales</taxon>
        <taxon>Acidithiobacillaceae</taxon>
        <taxon>Acidithiobacillus</taxon>
    </lineage>
</organism>
<evidence type="ECO:0000256" key="5">
    <source>
        <dbReference type="ARBA" id="ARBA00022989"/>
    </source>
</evidence>
<dbReference type="Pfam" id="PF00361">
    <property type="entry name" value="Proton_antipo_M"/>
    <property type="match status" value="1"/>
</dbReference>
<feature type="transmembrane region" description="Helical" evidence="7">
    <location>
        <begin position="474"/>
        <end position="491"/>
    </location>
</feature>
<dbReference type="GO" id="GO:0042773">
    <property type="term" value="P:ATP synthesis coupled electron transport"/>
    <property type="evidence" value="ECO:0007669"/>
    <property type="project" value="InterPro"/>
</dbReference>
<keyword evidence="2 7" id="KW-0813">Transport</keyword>
<evidence type="ECO:0000256" key="7">
    <source>
        <dbReference type="HAMAP-Rule" id="MF_00862"/>
    </source>
</evidence>
<evidence type="ECO:0000313" key="11">
    <source>
        <dbReference type="EMBL" id="OFC60376.1"/>
    </source>
</evidence>
<dbReference type="PANTHER" id="PTHR42829">
    <property type="entry name" value="NADH-UBIQUINONE OXIDOREDUCTASE CHAIN 5"/>
    <property type="match status" value="1"/>
</dbReference>